<dbReference type="Pfam" id="PF02540">
    <property type="entry name" value="NAD_synthase"/>
    <property type="match status" value="1"/>
</dbReference>
<comment type="similarity">
    <text evidence="2">In the C-terminal section; belongs to the NAD synthetase family.</text>
</comment>
<evidence type="ECO:0000256" key="6">
    <source>
        <dbReference type="ARBA" id="ARBA00022840"/>
    </source>
</evidence>
<dbReference type="PIRSF" id="PIRSF006630">
    <property type="entry name" value="NADS_GAT"/>
    <property type="match status" value="1"/>
</dbReference>
<dbReference type="InterPro" id="IPR022310">
    <property type="entry name" value="NAD/GMP_synthase"/>
</dbReference>
<organism evidence="9">
    <name type="scientific">freshwater metagenome</name>
    <dbReference type="NCBI Taxonomy" id="449393"/>
    <lineage>
        <taxon>unclassified sequences</taxon>
        <taxon>metagenomes</taxon>
        <taxon>ecological metagenomes</taxon>
    </lineage>
</organism>
<dbReference type="GO" id="GO:0005524">
    <property type="term" value="F:ATP binding"/>
    <property type="evidence" value="ECO:0007669"/>
    <property type="project" value="UniProtKB-KW"/>
</dbReference>
<evidence type="ECO:0000313" key="9">
    <source>
        <dbReference type="EMBL" id="CAB4546352.1"/>
    </source>
</evidence>
<dbReference type="SUPFAM" id="SSF52402">
    <property type="entry name" value="Adenine nucleotide alpha hydrolases-like"/>
    <property type="match status" value="1"/>
</dbReference>
<proteinExistence type="inferred from homology"/>
<dbReference type="InterPro" id="IPR003694">
    <property type="entry name" value="NAD_synthase"/>
</dbReference>
<dbReference type="NCBIfam" id="NF010588">
    <property type="entry name" value="PRK13981.1"/>
    <property type="match status" value="1"/>
</dbReference>
<dbReference type="InterPro" id="IPR003010">
    <property type="entry name" value="C-N_Hydrolase"/>
</dbReference>
<keyword evidence="5" id="KW-0547">Nucleotide-binding</keyword>
<reference evidence="9" key="1">
    <citation type="submission" date="2020-05" db="EMBL/GenBank/DDBJ databases">
        <authorList>
            <person name="Chiriac C."/>
            <person name="Salcher M."/>
            <person name="Ghai R."/>
            <person name="Kavagutti S V."/>
        </authorList>
    </citation>
    <scope>NUCLEOTIDE SEQUENCE</scope>
</reference>
<accession>A0A6J6C511</accession>
<dbReference type="EC" id="6.3.5.1" evidence="3"/>
<dbReference type="EMBL" id="CAEZST010000009">
    <property type="protein sequence ID" value="CAB4546352.1"/>
    <property type="molecule type" value="Genomic_DNA"/>
</dbReference>
<dbReference type="Pfam" id="PF00795">
    <property type="entry name" value="CN_hydrolase"/>
    <property type="match status" value="1"/>
</dbReference>
<evidence type="ECO:0000256" key="3">
    <source>
        <dbReference type="ARBA" id="ARBA00012743"/>
    </source>
</evidence>
<dbReference type="GO" id="GO:0003952">
    <property type="term" value="F:NAD+ synthase (glutamine-hydrolyzing) activity"/>
    <property type="evidence" value="ECO:0007669"/>
    <property type="project" value="UniProtKB-EC"/>
</dbReference>
<dbReference type="InterPro" id="IPR036526">
    <property type="entry name" value="C-N_Hydrolase_sf"/>
</dbReference>
<dbReference type="Gene3D" id="3.60.110.10">
    <property type="entry name" value="Carbon-nitrogen hydrolase"/>
    <property type="match status" value="1"/>
</dbReference>
<keyword evidence="7" id="KW-0520">NAD</keyword>
<dbReference type="GO" id="GO:0009435">
    <property type="term" value="P:NAD+ biosynthetic process"/>
    <property type="evidence" value="ECO:0007669"/>
    <property type="project" value="UniProtKB-UniPathway"/>
</dbReference>
<dbReference type="AlphaFoldDB" id="A0A6J6C511"/>
<dbReference type="PANTHER" id="PTHR23090">
    <property type="entry name" value="NH 3 /GLUTAMINE-DEPENDENT NAD + SYNTHETASE"/>
    <property type="match status" value="1"/>
</dbReference>
<dbReference type="InterPro" id="IPR014445">
    <property type="entry name" value="Gln-dep_NAD_synthase"/>
</dbReference>
<keyword evidence="4" id="KW-0436">Ligase</keyword>
<dbReference type="GO" id="GO:0004359">
    <property type="term" value="F:glutaminase activity"/>
    <property type="evidence" value="ECO:0007669"/>
    <property type="project" value="InterPro"/>
</dbReference>
<dbReference type="CDD" id="cd00553">
    <property type="entry name" value="NAD_synthase"/>
    <property type="match status" value="1"/>
</dbReference>
<dbReference type="PANTHER" id="PTHR23090:SF9">
    <property type="entry name" value="GLUTAMINE-DEPENDENT NAD(+) SYNTHETASE"/>
    <property type="match status" value="1"/>
</dbReference>
<dbReference type="InterPro" id="IPR014729">
    <property type="entry name" value="Rossmann-like_a/b/a_fold"/>
</dbReference>
<comment type="pathway">
    <text evidence="1">Cofactor biosynthesis; NAD(+) biosynthesis; NAD(+) from deamido-NAD(+) (L-Gln route): step 1/1.</text>
</comment>
<gene>
    <name evidence="9" type="ORF">UFOPK1503_00668</name>
</gene>
<evidence type="ECO:0000256" key="7">
    <source>
        <dbReference type="ARBA" id="ARBA00023027"/>
    </source>
</evidence>
<name>A0A6J6C511_9ZZZZ</name>
<dbReference type="NCBIfam" id="TIGR00552">
    <property type="entry name" value="nadE"/>
    <property type="match status" value="1"/>
</dbReference>
<dbReference type="GO" id="GO:0005737">
    <property type="term" value="C:cytoplasm"/>
    <property type="evidence" value="ECO:0007669"/>
    <property type="project" value="InterPro"/>
</dbReference>
<dbReference type="Gene3D" id="3.40.50.620">
    <property type="entry name" value="HUPs"/>
    <property type="match status" value="1"/>
</dbReference>
<keyword evidence="6" id="KW-0067">ATP-binding</keyword>
<evidence type="ECO:0000256" key="5">
    <source>
        <dbReference type="ARBA" id="ARBA00022741"/>
    </source>
</evidence>
<dbReference type="PROSITE" id="PS50263">
    <property type="entry name" value="CN_HYDROLASE"/>
    <property type="match status" value="1"/>
</dbReference>
<dbReference type="HAMAP" id="MF_02090">
    <property type="entry name" value="NadE_glutamine_dep"/>
    <property type="match status" value="1"/>
</dbReference>
<dbReference type="SUPFAM" id="SSF56317">
    <property type="entry name" value="Carbon-nitrogen hydrolase"/>
    <property type="match status" value="1"/>
</dbReference>
<sequence length="535" mass="58970">MQEIRIGFGQINPVVGDFEHNSAQVLRQLEKADGKADLIVFGELALCGYPLGDLSYRTDIIEKTQIALKRLIDESKKFPDLTVVLGHVSMATQRKSNQSAFAIAHNSATVFSNGKVVGRYDKQRLPTYDVFDDWRNFVPGSQELIFEIKGKKVAVAICEDIWDSHSGQAERLEAAKVDLLVVPNGSPYTRTKPSERRFAARDFQRGFSIAYANLCGGQDELVFDGDSFLLEKSGEEVFRAPFSEGVFIDSRELEDVLDDDPARLFRALVVGLRDYCVKTGQTKIVLGLSGGIDSALSCALAAEAIGSENVLGVALPSRYSSDHSLEDAAAIAKAVGCEYRRIEIEGPHDSFESLLDLSDLAKENIQARIRAVILMGISNTEGRLLLSTGNKSEIAVGYSTIYGDAAGGFAPIKDLFKTDVWWLSRWYNEYKKQEIIPARSISKAPSAELRPGQVDQDSLPDYQLLDDVLKLLIEKSATVEEVVGLGFDRELVADIDERVRKAEWKRSQGAIGTKTTQLAFGSGRRVPITTRFGLL</sequence>
<dbReference type="CDD" id="cd07570">
    <property type="entry name" value="GAT_Gln-NAD-synth"/>
    <property type="match status" value="1"/>
</dbReference>
<evidence type="ECO:0000256" key="4">
    <source>
        <dbReference type="ARBA" id="ARBA00022598"/>
    </source>
</evidence>
<protein>
    <recommendedName>
        <fullName evidence="3">NAD(+) synthase (glutamine-hydrolyzing)</fullName>
        <ecNumber evidence="3">6.3.5.1</ecNumber>
    </recommendedName>
</protein>
<feature type="domain" description="CN hydrolase" evidence="8">
    <location>
        <begin position="4"/>
        <end position="253"/>
    </location>
</feature>
<evidence type="ECO:0000256" key="2">
    <source>
        <dbReference type="ARBA" id="ARBA00007145"/>
    </source>
</evidence>
<evidence type="ECO:0000256" key="1">
    <source>
        <dbReference type="ARBA" id="ARBA00005188"/>
    </source>
</evidence>
<evidence type="ECO:0000259" key="8">
    <source>
        <dbReference type="PROSITE" id="PS50263"/>
    </source>
</evidence>
<dbReference type="FunFam" id="3.40.50.620:FF:000106">
    <property type="entry name" value="Glutamine-dependent NAD(+) synthetase"/>
    <property type="match status" value="1"/>
</dbReference>
<dbReference type="UniPathway" id="UPA00253">
    <property type="reaction ID" value="UER00334"/>
</dbReference>